<dbReference type="SUPFAM" id="SSF52540">
    <property type="entry name" value="P-loop containing nucleoside triphosphate hydrolases"/>
    <property type="match status" value="2"/>
</dbReference>
<dbReference type="InterPro" id="IPR003960">
    <property type="entry name" value="ATPase_AAA_CS"/>
</dbReference>
<keyword evidence="7" id="KW-1185">Reference proteome</keyword>
<dbReference type="FunFam" id="3.40.50.300:FF:000661">
    <property type="entry name" value="calmodulin-interacting protein 111 isoform X1"/>
    <property type="match status" value="1"/>
</dbReference>
<dbReference type="SMART" id="SM00382">
    <property type="entry name" value="AAA"/>
    <property type="match status" value="2"/>
</dbReference>
<dbReference type="AlphaFoldDB" id="A0A8J4VXN8"/>
<dbReference type="FunFam" id="3.40.50.300:FF:001406">
    <property type="entry name" value="Putative vesicular transport protein (CDC48)"/>
    <property type="match status" value="1"/>
</dbReference>
<dbReference type="Gene3D" id="1.10.8.60">
    <property type="match status" value="2"/>
</dbReference>
<comment type="caution">
    <text evidence="6">The sequence shown here is derived from an EMBL/GenBank/DDBJ whole genome shotgun (WGS) entry which is preliminary data.</text>
</comment>
<keyword evidence="2" id="KW-0547">Nucleotide-binding</keyword>
<dbReference type="Pfam" id="PF26429">
    <property type="entry name" value="DPBB_CI111"/>
    <property type="match status" value="1"/>
</dbReference>
<proteinExistence type="inferred from homology"/>
<accession>A0A8J4VXN8</accession>
<dbReference type="InterPro" id="IPR003959">
    <property type="entry name" value="ATPase_AAA_core"/>
</dbReference>
<dbReference type="PANTHER" id="PTHR23077">
    <property type="entry name" value="AAA-FAMILY ATPASE"/>
    <property type="match status" value="1"/>
</dbReference>
<dbReference type="Gene3D" id="3.40.50.300">
    <property type="entry name" value="P-loop containing nucleotide triphosphate hydrolases"/>
    <property type="match status" value="2"/>
</dbReference>
<gene>
    <name evidence="6" type="ORF">CMV_010604</name>
</gene>
<feature type="region of interest" description="Disordered" evidence="4">
    <location>
        <begin position="1"/>
        <end position="28"/>
    </location>
</feature>
<evidence type="ECO:0000313" key="6">
    <source>
        <dbReference type="EMBL" id="KAF3965189.1"/>
    </source>
</evidence>
<reference evidence="6" key="1">
    <citation type="submission" date="2020-03" db="EMBL/GenBank/DDBJ databases">
        <title>Castanea mollissima Vanexum genome sequencing.</title>
        <authorList>
            <person name="Staton M."/>
        </authorList>
    </citation>
    <scope>NUCLEOTIDE SEQUENCE</scope>
    <source>
        <tissue evidence="6">Leaf</tissue>
    </source>
</reference>
<dbReference type="PROSITE" id="PS00674">
    <property type="entry name" value="AAA"/>
    <property type="match status" value="1"/>
</dbReference>
<feature type="compositionally biased region" description="Polar residues" evidence="4">
    <location>
        <begin position="10"/>
        <end position="28"/>
    </location>
</feature>
<dbReference type="Pfam" id="PF17862">
    <property type="entry name" value="AAA_lid_3"/>
    <property type="match status" value="2"/>
</dbReference>
<dbReference type="InterPro" id="IPR050168">
    <property type="entry name" value="AAA_ATPase_domain"/>
</dbReference>
<dbReference type="GO" id="GO:0016887">
    <property type="term" value="F:ATP hydrolysis activity"/>
    <property type="evidence" value="ECO:0007669"/>
    <property type="project" value="InterPro"/>
</dbReference>
<dbReference type="GO" id="GO:0005524">
    <property type="term" value="F:ATP binding"/>
    <property type="evidence" value="ECO:0007669"/>
    <property type="project" value="UniProtKB-KW"/>
</dbReference>
<dbReference type="InterPro" id="IPR058958">
    <property type="entry name" value="DPBB_CI111"/>
</dbReference>
<feature type="domain" description="AAA+ ATPase" evidence="5">
    <location>
        <begin position="771"/>
        <end position="909"/>
    </location>
</feature>
<dbReference type="EMBL" id="JRKL02001239">
    <property type="protein sequence ID" value="KAF3965189.1"/>
    <property type="molecule type" value="Genomic_DNA"/>
</dbReference>
<dbReference type="InterPro" id="IPR027417">
    <property type="entry name" value="P-loop_NTPase"/>
</dbReference>
<name>A0A8J4VXN8_9ROSI</name>
<evidence type="ECO:0000256" key="2">
    <source>
        <dbReference type="ARBA" id="ARBA00022741"/>
    </source>
</evidence>
<protein>
    <recommendedName>
        <fullName evidence="5">AAA+ ATPase domain-containing protein</fullName>
    </recommendedName>
</protein>
<dbReference type="CDD" id="cd19511">
    <property type="entry name" value="RecA-like_CDC48_r2-like"/>
    <property type="match status" value="1"/>
</dbReference>
<keyword evidence="3" id="KW-0067">ATP-binding</keyword>
<comment type="similarity">
    <text evidence="1">Belongs to the AAA ATPase family.</text>
</comment>
<evidence type="ECO:0000256" key="3">
    <source>
        <dbReference type="ARBA" id="ARBA00022840"/>
    </source>
</evidence>
<evidence type="ECO:0000256" key="1">
    <source>
        <dbReference type="ARBA" id="ARBA00006914"/>
    </source>
</evidence>
<dbReference type="FunFam" id="1.10.8.60:FF:000038">
    <property type="entry name" value="spermatogenesis-associated protein 5-like protein 1"/>
    <property type="match status" value="1"/>
</dbReference>
<sequence>MPSKTKKNSKAQSRLLNGDQSAASPLTPSLIPSPNFEVSEENLVWSFDEASTKYPALIGKSAFIGKVIDVERESRGCKIWLSEPSMVASSLAPGSIVSVSLASRKKFSSSFPLCSLADECAAYFGVDTGEKMANEAGSYFALATAFPSSKVFKNEVRLSSNLSYTMGCPTSGSIVFVYPIQSQLPPPGIVKGLDEPNGNRVQCFSVYNCKELYLEQALSQNRSTVRCNMLSSLNFPAEKNRNTLEIGMVSSPKTPLYQSKFSSSSPSHSTSSICEDPVSHLPNPNSSYIDSFDVRDVMGDESAKKLLQTCATTWLYSRNLLCGNFVSIPILSEVYIFRVVGAKDLSAKSSSDDLTKEKVHDLPPDTPELANHAFVINRDTKVCLYSLSTAVSETSVSGVELEYKDVKARVVENSLKLGGLSKEYAILKDIIISSSVKDTLLSFGLRTTKGVLLHGPPGTGKTTLAQLCARDAGVELFCVNGPEIVSQFYGESEKALHEIFESACQAAPAVNYSLGAVLCFFKAIMEMLTVFIDELDAIAPARKEGGEELSQRMVATLLNLMDGINRTDGLIVIAATNRPDSIEPALRRPGRLDREIEIGVPSPKQRLDILVTLLSEMQHSLLDIQVQHLATVTHGFVGADLAALCNEAALVCLRRYVKFKHSSHDLHSSTLCKGVSSDIQPSFCLKGTIPKIADNIMDGIDEECRLRVTFEDFERARMKVRPSAMREVILEVPKVNWEDVGGQSEVKNQLMEAVEWPQKHQDAFKRIGTRPPTGVLMFGPPGCSKTLMARAVASEAGLNFLAVKGPELFSKWVGESEKAVRSLFAKARANAPSIIFFDEIDGLAVIRGKESDGISVSDRVMSQLLVELDGLHQRVDVTVIAATNRPDKIDPALLRPGRFDRLLYVGPPNKTDREEIFRIHLRKIPCSADISINELASLTEGFTGADISLICREAAVAAIEECLNASEITMEHLKAAIRQQRTLVNLTGFPSGTT</sequence>
<dbReference type="InterPro" id="IPR041569">
    <property type="entry name" value="AAA_lid_3"/>
</dbReference>
<evidence type="ECO:0000256" key="4">
    <source>
        <dbReference type="SAM" id="MobiDB-lite"/>
    </source>
</evidence>
<feature type="domain" description="AAA+ ATPase" evidence="5">
    <location>
        <begin position="447"/>
        <end position="602"/>
    </location>
</feature>
<dbReference type="InterPro" id="IPR003593">
    <property type="entry name" value="AAA+_ATPase"/>
</dbReference>
<dbReference type="PANTHER" id="PTHR23077:SF27">
    <property type="entry name" value="ATPASE FAMILY GENE 2 PROTEIN HOMOLOG A"/>
    <property type="match status" value="1"/>
</dbReference>
<dbReference type="GO" id="GO:0009507">
    <property type="term" value="C:chloroplast"/>
    <property type="evidence" value="ECO:0007669"/>
    <property type="project" value="TreeGrafter"/>
</dbReference>
<dbReference type="Proteomes" id="UP000737018">
    <property type="component" value="Unassembled WGS sequence"/>
</dbReference>
<dbReference type="Pfam" id="PF00004">
    <property type="entry name" value="AAA"/>
    <property type="match status" value="2"/>
</dbReference>
<evidence type="ECO:0000313" key="7">
    <source>
        <dbReference type="Proteomes" id="UP000737018"/>
    </source>
</evidence>
<dbReference type="OrthoDB" id="27435at2759"/>
<organism evidence="6 7">
    <name type="scientific">Castanea mollissima</name>
    <name type="common">Chinese chestnut</name>
    <dbReference type="NCBI Taxonomy" id="60419"/>
    <lineage>
        <taxon>Eukaryota</taxon>
        <taxon>Viridiplantae</taxon>
        <taxon>Streptophyta</taxon>
        <taxon>Embryophyta</taxon>
        <taxon>Tracheophyta</taxon>
        <taxon>Spermatophyta</taxon>
        <taxon>Magnoliopsida</taxon>
        <taxon>eudicotyledons</taxon>
        <taxon>Gunneridae</taxon>
        <taxon>Pentapetalae</taxon>
        <taxon>rosids</taxon>
        <taxon>fabids</taxon>
        <taxon>Fagales</taxon>
        <taxon>Fagaceae</taxon>
        <taxon>Castanea</taxon>
    </lineage>
</organism>
<evidence type="ECO:0000259" key="5">
    <source>
        <dbReference type="SMART" id="SM00382"/>
    </source>
</evidence>